<accession>Q4TE89</accession>
<sequence length="43" mass="5057">RRPKLQHSQSILRKQAEEEAIKRSRSLSESYELSSDLQDKQVT</sequence>
<name>Q4TE89_TETNG</name>
<reference evidence="2" key="2">
    <citation type="submission" date="2004-02" db="EMBL/GenBank/DDBJ databases">
        <authorList>
            <consortium name="Genoscope"/>
            <consortium name="Whitehead Institute Centre for Genome Research"/>
        </authorList>
    </citation>
    <scope>NUCLEOTIDE SEQUENCE</scope>
</reference>
<proteinExistence type="predicted"/>
<comment type="caution">
    <text evidence="2">The sequence shown here is derived from an EMBL/GenBank/DDBJ whole genome shotgun (WGS) entry which is preliminary data.</text>
</comment>
<feature type="non-terminal residue" evidence="2">
    <location>
        <position position="43"/>
    </location>
</feature>
<dbReference type="EMBL" id="CAAE01005563">
    <property type="protein sequence ID" value="CAF88793.1"/>
    <property type="molecule type" value="Genomic_DNA"/>
</dbReference>
<evidence type="ECO:0000313" key="2">
    <source>
        <dbReference type="EMBL" id="CAF88793.1"/>
    </source>
</evidence>
<dbReference type="OrthoDB" id="430364at2759"/>
<feature type="compositionally biased region" description="Polar residues" evidence="1">
    <location>
        <begin position="1"/>
        <end position="12"/>
    </location>
</feature>
<reference evidence="2" key="1">
    <citation type="journal article" date="2004" name="Nature">
        <title>Genome duplication in the teleost fish Tetraodon nigroviridis reveals the early vertebrate proto-karyotype.</title>
        <authorList>
            <person name="Jaillon O."/>
            <person name="Aury J.-M."/>
            <person name="Brunet F."/>
            <person name="Petit J.-L."/>
            <person name="Stange-Thomann N."/>
            <person name="Mauceli E."/>
            <person name="Bouneau L."/>
            <person name="Fischer C."/>
            <person name="Ozouf-Costaz C."/>
            <person name="Bernot A."/>
            <person name="Nicaud S."/>
            <person name="Jaffe D."/>
            <person name="Fisher S."/>
            <person name="Lutfalla G."/>
            <person name="Dossat C."/>
            <person name="Segurens B."/>
            <person name="Dasilva C."/>
            <person name="Salanoubat M."/>
            <person name="Levy M."/>
            <person name="Boudet N."/>
            <person name="Castellano S."/>
            <person name="Anthouard V."/>
            <person name="Jubin C."/>
            <person name="Castelli V."/>
            <person name="Katinka M."/>
            <person name="Vacherie B."/>
            <person name="Biemont C."/>
            <person name="Skalli Z."/>
            <person name="Cattolico L."/>
            <person name="Poulain J."/>
            <person name="De Berardinis V."/>
            <person name="Cruaud C."/>
            <person name="Duprat S."/>
            <person name="Brottier P."/>
            <person name="Coutanceau J.-P."/>
            <person name="Gouzy J."/>
            <person name="Parra G."/>
            <person name="Lardier G."/>
            <person name="Chapple C."/>
            <person name="McKernan K.J."/>
            <person name="McEwan P."/>
            <person name="Bosak S."/>
            <person name="Kellis M."/>
            <person name="Volff J.-N."/>
            <person name="Guigo R."/>
            <person name="Zody M.C."/>
            <person name="Mesirov J."/>
            <person name="Lindblad-Toh K."/>
            <person name="Birren B."/>
            <person name="Nusbaum C."/>
            <person name="Kahn D."/>
            <person name="Robinson-Rechavi M."/>
            <person name="Laudet V."/>
            <person name="Schachter V."/>
            <person name="Quetier F."/>
            <person name="Saurin W."/>
            <person name="Scarpelli C."/>
            <person name="Wincker P."/>
            <person name="Lander E.S."/>
            <person name="Weissenbach J."/>
            <person name="Roest Crollius H."/>
        </authorList>
    </citation>
    <scope>NUCLEOTIDE SEQUENCE [LARGE SCALE GENOMIC DNA]</scope>
</reference>
<feature type="region of interest" description="Disordered" evidence="1">
    <location>
        <begin position="1"/>
        <end position="43"/>
    </location>
</feature>
<dbReference type="KEGG" id="tng:GSTEN00002372G001"/>
<dbReference type="AlphaFoldDB" id="Q4TE89"/>
<organism evidence="2">
    <name type="scientific">Tetraodon nigroviridis</name>
    <name type="common">Spotted green pufferfish</name>
    <name type="synonym">Chelonodon nigroviridis</name>
    <dbReference type="NCBI Taxonomy" id="99883"/>
    <lineage>
        <taxon>Eukaryota</taxon>
        <taxon>Metazoa</taxon>
        <taxon>Chordata</taxon>
        <taxon>Craniata</taxon>
        <taxon>Vertebrata</taxon>
        <taxon>Euteleostomi</taxon>
        <taxon>Actinopterygii</taxon>
        <taxon>Neopterygii</taxon>
        <taxon>Teleostei</taxon>
        <taxon>Neoteleostei</taxon>
        <taxon>Acanthomorphata</taxon>
        <taxon>Eupercaria</taxon>
        <taxon>Tetraodontiformes</taxon>
        <taxon>Tetradontoidea</taxon>
        <taxon>Tetraodontidae</taxon>
        <taxon>Tetraodon</taxon>
    </lineage>
</organism>
<protein>
    <submittedName>
        <fullName evidence="2">(spotted green pufferfish) hypothetical protein</fullName>
    </submittedName>
</protein>
<gene>
    <name evidence="2" type="ORF">GSTENG00002372001</name>
</gene>
<feature type="non-terminal residue" evidence="2">
    <location>
        <position position="1"/>
    </location>
</feature>
<evidence type="ECO:0000256" key="1">
    <source>
        <dbReference type="SAM" id="MobiDB-lite"/>
    </source>
</evidence>